<feature type="region of interest" description="Disordered" evidence="1">
    <location>
        <begin position="52"/>
        <end position="87"/>
    </location>
</feature>
<sequence>MGDREGQSDSKFKGGIGRNSLIIQFITRNNSPGRHPIALIFLISYFDHVDPPAPGDSISHRPPGPVGTTPPHPEGRSNSAHPGHHQRIYYVIRQTHKQIVPNCEREKL</sequence>
<gene>
    <name evidence="2" type="ORF">MEUPH1_LOCUS23840</name>
</gene>
<dbReference type="EMBL" id="CARXXK010000005">
    <property type="protein sequence ID" value="CAI6369623.1"/>
    <property type="molecule type" value="Genomic_DNA"/>
</dbReference>
<evidence type="ECO:0000313" key="2">
    <source>
        <dbReference type="EMBL" id="CAI6369623.1"/>
    </source>
</evidence>
<dbReference type="Proteomes" id="UP001160148">
    <property type="component" value="Unassembled WGS sequence"/>
</dbReference>
<accession>A0AAV0XMR5</accession>
<evidence type="ECO:0000256" key="1">
    <source>
        <dbReference type="SAM" id="MobiDB-lite"/>
    </source>
</evidence>
<dbReference type="AlphaFoldDB" id="A0AAV0XMR5"/>
<keyword evidence="3" id="KW-1185">Reference proteome</keyword>
<reference evidence="2 3" key="1">
    <citation type="submission" date="2023-01" db="EMBL/GenBank/DDBJ databases">
        <authorList>
            <person name="Whitehead M."/>
        </authorList>
    </citation>
    <scope>NUCLEOTIDE SEQUENCE [LARGE SCALE GENOMIC DNA]</scope>
</reference>
<comment type="caution">
    <text evidence="2">The sequence shown here is derived from an EMBL/GenBank/DDBJ whole genome shotgun (WGS) entry which is preliminary data.</text>
</comment>
<name>A0AAV0XMR5_9HEMI</name>
<evidence type="ECO:0000313" key="3">
    <source>
        <dbReference type="Proteomes" id="UP001160148"/>
    </source>
</evidence>
<feature type="compositionally biased region" description="Pro residues" evidence="1">
    <location>
        <begin position="62"/>
        <end position="72"/>
    </location>
</feature>
<proteinExistence type="predicted"/>
<organism evidence="2 3">
    <name type="scientific">Macrosiphum euphorbiae</name>
    <name type="common">potato aphid</name>
    <dbReference type="NCBI Taxonomy" id="13131"/>
    <lineage>
        <taxon>Eukaryota</taxon>
        <taxon>Metazoa</taxon>
        <taxon>Ecdysozoa</taxon>
        <taxon>Arthropoda</taxon>
        <taxon>Hexapoda</taxon>
        <taxon>Insecta</taxon>
        <taxon>Pterygota</taxon>
        <taxon>Neoptera</taxon>
        <taxon>Paraneoptera</taxon>
        <taxon>Hemiptera</taxon>
        <taxon>Sternorrhyncha</taxon>
        <taxon>Aphidomorpha</taxon>
        <taxon>Aphidoidea</taxon>
        <taxon>Aphididae</taxon>
        <taxon>Macrosiphini</taxon>
        <taxon>Macrosiphum</taxon>
    </lineage>
</organism>
<protein>
    <submittedName>
        <fullName evidence="2">Uncharacterized protein</fullName>
    </submittedName>
</protein>